<keyword evidence="7" id="KW-0756">Sterol biosynthesis</keyword>
<evidence type="ECO:0000256" key="1">
    <source>
        <dbReference type="ARBA" id="ARBA00004141"/>
    </source>
</evidence>
<dbReference type="GO" id="GO:0005783">
    <property type="term" value="C:endoplasmic reticulum"/>
    <property type="evidence" value="ECO:0007669"/>
    <property type="project" value="TreeGrafter"/>
</dbReference>
<feature type="domain" description="EXPERA" evidence="15">
    <location>
        <begin position="69"/>
        <end position="215"/>
    </location>
</feature>
<evidence type="ECO:0000256" key="8">
    <source>
        <dbReference type="ARBA" id="ARBA00023098"/>
    </source>
</evidence>
<dbReference type="GO" id="GO:0016126">
    <property type="term" value="P:sterol biosynthetic process"/>
    <property type="evidence" value="ECO:0007669"/>
    <property type="project" value="UniProtKB-KW"/>
</dbReference>
<dbReference type="GO" id="GO:0016020">
    <property type="term" value="C:membrane"/>
    <property type="evidence" value="ECO:0007669"/>
    <property type="project" value="UniProtKB-SubCell"/>
</dbReference>
<name>A0A136J878_9PEZI</name>
<evidence type="ECO:0000259" key="15">
    <source>
        <dbReference type="PROSITE" id="PS51751"/>
    </source>
</evidence>
<evidence type="ECO:0000256" key="6">
    <source>
        <dbReference type="ARBA" id="ARBA00022989"/>
    </source>
</evidence>
<evidence type="ECO:0000256" key="11">
    <source>
        <dbReference type="ARBA" id="ARBA00023221"/>
    </source>
</evidence>
<feature type="transmembrane region" description="Helical" evidence="14">
    <location>
        <begin position="171"/>
        <end position="188"/>
    </location>
</feature>
<keyword evidence="4 13" id="KW-0812">Transmembrane</keyword>
<evidence type="ECO:0000256" key="7">
    <source>
        <dbReference type="ARBA" id="ARBA00023011"/>
    </source>
</evidence>
<evidence type="ECO:0000313" key="16">
    <source>
        <dbReference type="EMBL" id="KXJ93377.1"/>
    </source>
</evidence>
<dbReference type="PROSITE" id="PS51751">
    <property type="entry name" value="EXPERA"/>
    <property type="match status" value="1"/>
</dbReference>
<sequence length="239" mass="26301">MGFENISEAVGSAAVPLHPYHPLGVAIPGYVANDMATIEILAYFIVTCSVILGSTLVIVSRARANITTREIATAMWFVLCGFIHIGMEGYVVYNSATIASSSALLAQAWKEYSLSDSRYLTQDSFVIPMEAVTAIFWGPLSFLIAYLIATDHPLRHPLQAGVSMGQLYGDVLYYATCAYEHFVFGRIFCRPEGAYFWGYFVLLNAFWIVIPGCLLVGSARATAAAVRRVRELEGKEKMK</sequence>
<dbReference type="EMBL" id="KQ964248">
    <property type="protein sequence ID" value="KXJ93377.1"/>
    <property type="molecule type" value="Genomic_DNA"/>
</dbReference>
<organism evidence="16 17">
    <name type="scientific">Microdochium bolleyi</name>
    <dbReference type="NCBI Taxonomy" id="196109"/>
    <lineage>
        <taxon>Eukaryota</taxon>
        <taxon>Fungi</taxon>
        <taxon>Dikarya</taxon>
        <taxon>Ascomycota</taxon>
        <taxon>Pezizomycotina</taxon>
        <taxon>Sordariomycetes</taxon>
        <taxon>Xylariomycetidae</taxon>
        <taxon>Xylariales</taxon>
        <taxon>Microdochiaceae</taxon>
        <taxon>Microdochium</taxon>
    </lineage>
</organism>
<dbReference type="STRING" id="196109.A0A136J878"/>
<feature type="transmembrane region" description="Helical" evidence="14">
    <location>
        <begin position="71"/>
        <end position="93"/>
    </location>
</feature>
<comment type="subcellular location">
    <subcellularLocation>
        <location evidence="1">Membrane</location>
        <topology evidence="1">Multi-pass membrane protein</topology>
    </subcellularLocation>
</comment>
<keyword evidence="11" id="KW-0753">Steroid metabolism</keyword>
<evidence type="ECO:0000256" key="10">
    <source>
        <dbReference type="ARBA" id="ARBA00023166"/>
    </source>
</evidence>
<gene>
    <name evidence="16" type="ORF">Micbo1qcDRAFT_161393</name>
</gene>
<evidence type="ECO:0000256" key="12">
    <source>
        <dbReference type="ARBA" id="ARBA00023235"/>
    </source>
</evidence>
<accession>A0A136J878</accession>
<dbReference type="InterPro" id="IPR007905">
    <property type="entry name" value="EBP"/>
</dbReference>
<keyword evidence="5" id="KW-0752">Steroid biosynthesis</keyword>
<dbReference type="AlphaFoldDB" id="A0A136J878"/>
<dbReference type="InterPro" id="IPR033118">
    <property type="entry name" value="EXPERA"/>
</dbReference>
<protein>
    <submittedName>
        <fullName evidence="16">Emopamil binding protein</fullName>
    </submittedName>
</protein>
<keyword evidence="8" id="KW-0443">Lipid metabolism</keyword>
<evidence type="ECO:0000256" key="2">
    <source>
        <dbReference type="ARBA" id="ARBA00008337"/>
    </source>
</evidence>
<evidence type="ECO:0000256" key="5">
    <source>
        <dbReference type="ARBA" id="ARBA00022955"/>
    </source>
</evidence>
<feature type="transmembrane region" description="Helical" evidence="14">
    <location>
        <begin position="125"/>
        <end position="150"/>
    </location>
</feature>
<dbReference type="GO" id="GO:0004769">
    <property type="term" value="F:steroid Delta-isomerase activity"/>
    <property type="evidence" value="ECO:0007669"/>
    <property type="project" value="TreeGrafter"/>
</dbReference>
<evidence type="ECO:0000256" key="4">
    <source>
        <dbReference type="ARBA" id="ARBA00022692"/>
    </source>
</evidence>
<evidence type="ECO:0000313" key="17">
    <source>
        <dbReference type="Proteomes" id="UP000070501"/>
    </source>
</evidence>
<keyword evidence="17" id="KW-1185">Reference proteome</keyword>
<keyword evidence="3" id="KW-0444">Lipid biosynthesis</keyword>
<keyword evidence="10" id="KW-1207">Sterol metabolism</keyword>
<evidence type="ECO:0000256" key="3">
    <source>
        <dbReference type="ARBA" id="ARBA00022516"/>
    </source>
</evidence>
<comment type="similarity">
    <text evidence="2">Belongs to the EBP family.</text>
</comment>
<keyword evidence="12" id="KW-0413">Isomerase</keyword>
<evidence type="ECO:0000256" key="9">
    <source>
        <dbReference type="ARBA" id="ARBA00023136"/>
    </source>
</evidence>
<keyword evidence="9 13" id="KW-0472">Membrane</keyword>
<dbReference type="GO" id="GO:0047750">
    <property type="term" value="F:cholestenol delta-isomerase activity"/>
    <property type="evidence" value="ECO:0007669"/>
    <property type="project" value="InterPro"/>
</dbReference>
<dbReference type="GO" id="GO:0000247">
    <property type="term" value="F:C-8 sterol isomerase activity"/>
    <property type="evidence" value="ECO:0007669"/>
    <property type="project" value="TreeGrafter"/>
</dbReference>
<keyword evidence="6 13" id="KW-1133">Transmembrane helix</keyword>
<evidence type="ECO:0000256" key="14">
    <source>
        <dbReference type="SAM" id="Phobius"/>
    </source>
</evidence>
<dbReference type="PANTHER" id="PTHR14207">
    <property type="entry name" value="STEROL ISOMERASE"/>
    <property type="match status" value="1"/>
</dbReference>
<dbReference type="Proteomes" id="UP000070501">
    <property type="component" value="Unassembled WGS sequence"/>
</dbReference>
<feature type="transmembrane region" description="Helical" evidence="14">
    <location>
        <begin position="194"/>
        <end position="217"/>
    </location>
</feature>
<dbReference type="InParanoid" id="A0A136J878"/>
<dbReference type="OrthoDB" id="58557at2759"/>
<proteinExistence type="inferred from homology"/>
<feature type="transmembrane region" description="Helical" evidence="14">
    <location>
        <begin position="40"/>
        <end position="59"/>
    </location>
</feature>
<reference evidence="17" key="1">
    <citation type="submission" date="2016-02" db="EMBL/GenBank/DDBJ databases">
        <title>Draft genome sequence of Microdochium bolleyi, a fungal endophyte of beachgrass.</title>
        <authorList>
            <consortium name="DOE Joint Genome Institute"/>
            <person name="David A.S."/>
            <person name="May G."/>
            <person name="Haridas S."/>
            <person name="Lim J."/>
            <person name="Wang M."/>
            <person name="Labutti K."/>
            <person name="Lipzen A."/>
            <person name="Barry K."/>
            <person name="Grigoriev I.V."/>
        </authorList>
    </citation>
    <scope>NUCLEOTIDE SEQUENCE [LARGE SCALE GENOMIC DNA]</scope>
    <source>
        <strain evidence="17">J235TASD1</strain>
    </source>
</reference>
<dbReference type="PANTHER" id="PTHR14207:SF0">
    <property type="entry name" value="3-BETA-HYDROXYSTEROID-DELTA(8),DELTA(7)-ISOMERASE"/>
    <property type="match status" value="1"/>
</dbReference>
<dbReference type="Pfam" id="PF05241">
    <property type="entry name" value="EBP"/>
    <property type="match status" value="1"/>
</dbReference>
<evidence type="ECO:0000256" key="13">
    <source>
        <dbReference type="PROSITE-ProRule" id="PRU01087"/>
    </source>
</evidence>